<evidence type="ECO:0008006" key="3">
    <source>
        <dbReference type="Google" id="ProtNLM"/>
    </source>
</evidence>
<evidence type="ECO:0000313" key="2">
    <source>
        <dbReference type="Proteomes" id="UP000317938"/>
    </source>
</evidence>
<dbReference type="Proteomes" id="UP000317938">
    <property type="component" value="Unassembled WGS sequence"/>
</dbReference>
<keyword evidence="2" id="KW-1185">Reference proteome</keyword>
<dbReference type="EMBL" id="VNFF01000015">
    <property type="protein sequence ID" value="TVU81837.1"/>
    <property type="molecule type" value="Genomic_DNA"/>
</dbReference>
<gene>
    <name evidence="1" type="ORF">FQP85_15450</name>
</gene>
<reference evidence="1 2" key="1">
    <citation type="submission" date="2019-07" db="EMBL/GenBank/DDBJ databases">
        <title>Diversity of Bacteria from Kongsfjorden, Arctic.</title>
        <authorList>
            <person name="Yu Y."/>
        </authorList>
    </citation>
    <scope>NUCLEOTIDE SEQUENCE [LARGE SCALE GENOMIC DNA]</scope>
    <source>
        <strain evidence="1 2">SM1927</strain>
    </source>
</reference>
<evidence type="ECO:0000313" key="1">
    <source>
        <dbReference type="EMBL" id="TVU81837.1"/>
    </source>
</evidence>
<protein>
    <recommendedName>
        <fullName evidence="3">Uracil-DNA glycosylase-like domain-containing protein</fullName>
    </recommendedName>
</protein>
<proteinExistence type="predicted"/>
<name>A0ABY3FB31_9GAMM</name>
<dbReference type="RefSeq" id="WP_145240283.1">
    <property type="nucleotide sequence ID" value="NZ_VNFF01000015.1"/>
</dbReference>
<sequence length="243" mass="28136">MNSFYNDLIKKLSGMDGGNISAPLWLSGLEWGGADEKVTSEITRPTHEVHGYCVPHLSSEWKAENLNFYKWQFDQKIAKILCKAFEFEGEYKQYMKNHYCNFDSNEFKLNLFPLPCKNMNTWTAEHVELTKTKIKYHYQTHCSITRFKLFNALVKEFAPKVIVCFGPKYVEEYKMAFWGCIYDEIECTEGRVFLGIKNELKILKARGLPILILAPFLGRNLVANVELEKLGEVIKSNLSALYS</sequence>
<organism evidence="1 2">
    <name type="scientific">Pseudoalteromonas neustonica</name>
    <dbReference type="NCBI Taxonomy" id="1840331"/>
    <lineage>
        <taxon>Bacteria</taxon>
        <taxon>Pseudomonadati</taxon>
        <taxon>Pseudomonadota</taxon>
        <taxon>Gammaproteobacteria</taxon>
        <taxon>Alteromonadales</taxon>
        <taxon>Pseudoalteromonadaceae</taxon>
        <taxon>Pseudoalteromonas</taxon>
    </lineage>
</organism>
<accession>A0ABY3FB31</accession>
<comment type="caution">
    <text evidence="1">The sequence shown here is derived from an EMBL/GenBank/DDBJ whole genome shotgun (WGS) entry which is preliminary data.</text>
</comment>